<dbReference type="SMART" id="SM00304">
    <property type="entry name" value="HAMP"/>
    <property type="match status" value="1"/>
</dbReference>
<evidence type="ECO:0000256" key="3">
    <source>
        <dbReference type="ARBA" id="ARBA00012438"/>
    </source>
</evidence>
<evidence type="ECO:0000256" key="2">
    <source>
        <dbReference type="ARBA" id="ARBA00004429"/>
    </source>
</evidence>
<dbReference type="PANTHER" id="PTHR43047:SF72">
    <property type="entry name" value="OSMOSENSING HISTIDINE PROTEIN KINASE SLN1"/>
    <property type="match status" value="1"/>
</dbReference>
<evidence type="ECO:0000256" key="4">
    <source>
        <dbReference type="ARBA" id="ARBA00022553"/>
    </source>
</evidence>
<dbReference type="InterPro" id="IPR004358">
    <property type="entry name" value="Sig_transdc_His_kin-like_C"/>
</dbReference>
<feature type="domain" description="PAS" evidence="11">
    <location>
        <begin position="247"/>
        <end position="319"/>
    </location>
</feature>
<dbReference type="InterPro" id="IPR013655">
    <property type="entry name" value="PAS_fold_3"/>
</dbReference>
<dbReference type="GO" id="GO:0000155">
    <property type="term" value="F:phosphorelay sensor kinase activity"/>
    <property type="evidence" value="ECO:0007669"/>
    <property type="project" value="InterPro"/>
</dbReference>
<dbReference type="SMART" id="SM00448">
    <property type="entry name" value="REC"/>
    <property type="match status" value="1"/>
</dbReference>
<dbReference type="InterPro" id="IPR036097">
    <property type="entry name" value="HisK_dim/P_sf"/>
</dbReference>
<dbReference type="SUPFAM" id="SSF52172">
    <property type="entry name" value="CheY-like"/>
    <property type="match status" value="1"/>
</dbReference>
<dbReference type="InterPro" id="IPR000014">
    <property type="entry name" value="PAS"/>
</dbReference>
<dbReference type="CDD" id="cd00075">
    <property type="entry name" value="HATPase"/>
    <property type="match status" value="1"/>
</dbReference>
<dbReference type="EC" id="2.7.13.3" evidence="3"/>
<feature type="domain" description="Histidine kinase" evidence="9">
    <location>
        <begin position="385"/>
        <end position="604"/>
    </location>
</feature>
<dbReference type="Gene3D" id="3.40.50.2300">
    <property type="match status" value="1"/>
</dbReference>
<feature type="transmembrane region" description="Helical" evidence="8">
    <location>
        <begin position="16"/>
        <end position="36"/>
    </location>
</feature>
<dbReference type="SUPFAM" id="SSF47384">
    <property type="entry name" value="Homodimeric domain of signal transducing histidine kinase"/>
    <property type="match status" value="1"/>
</dbReference>
<sequence>MFGLAQVRTLQKKLDLILALTVGLALLLASGALLVVEAGKEWRGAKDSLAAQAEIVGLASEAALAFGDTKVGEQNLRVLQALPQVTAAALYDTQGRQFARFLAPGADATSLPPSAPPVGMQFGLQTASVVRPVLSNGEAIGRVYVAVRHGVLQEVAAYLGLLVFTVLVSMFGALLLARRLQHSLTDPIREVSGVARTVLEEGRFDVRARKRSADEVGQLVDAFNAMLDELGLRARVLQETNEALRSSDARYQLAVRGSSAGLWDWDIDGGAMFYSPRLRGTLGYSEDEFPDVPGSLAERMHPEDRPEVDAALQVHLDHDAPFQVQCRLRDHAGQWRWFMVAGMAARDDAGRAYRMAGSLIDISERKASELLLQQSNRAKDAFLATLAHELRNPLAPLRTGLQILKNPRAAPAMQQRTLGMMERQLTHMVRLIDDLLDISRINSGKIRLELAQASLRAALQTALELARPAIDAASHALQVELPDPDIALQGDETRLAQVFGNLLNNAARYTPAGGSIRVRAWREGEKACVEVRDNGVGIPPEMLERVFSLFTQVEGNTGRAAAGGLGIGLFLVRTLVEMHGGHVTATSEGKGLGATFTVRLPCLPPAAAPAPGHDSAPVVRAGEVATRVLVVDDNVDAAETLAVLLEMQGVQARQAHSGQAALERAREFQPDVVLLDIGLPDLDGYDVARRLRADTELAPLKLVALTGWGGEQDRERAREAGFDHHLTKPVDPALLEDLLRRLA</sequence>
<dbReference type="Proteomes" id="UP000541185">
    <property type="component" value="Unassembled WGS sequence"/>
</dbReference>
<evidence type="ECO:0000256" key="7">
    <source>
        <dbReference type="PROSITE-ProRule" id="PRU00169"/>
    </source>
</evidence>
<dbReference type="Pfam" id="PF00672">
    <property type="entry name" value="HAMP"/>
    <property type="match status" value="1"/>
</dbReference>
<evidence type="ECO:0000259" key="10">
    <source>
        <dbReference type="PROSITE" id="PS50110"/>
    </source>
</evidence>
<dbReference type="PRINTS" id="PR00344">
    <property type="entry name" value="BCTRLSENSOR"/>
</dbReference>
<comment type="catalytic activity">
    <reaction evidence="1">
        <text>ATP + protein L-histidine = ADP + protein N-phospho-L-histidine.</text>
        <dbReference type="EC" id="2.7.13.3"/>
    </reaction>
</comment>
<dbReference type="Pfam" id="PF08447">
    <property type="entry name" value="PAS_3"/>
    <property type="match status" value="1"/>
</dbReference>
<dbReference type="SMART" id="SM00086">
    <property type="entry name" value="PAC"/>
    <property type="match status" value="1"/>
</dbReference>
<dbReference type="InterPro" id="IPR001789">
    <property type="entry name" value="Sig_transdc_resp-reg_receiver"/>
</dbReference>
<dbReference type="Gene3D" id="3.30.450.20">
    <property type="entry name" value="PAS domain"/>
    <property type="match status" value="1"/>
</dbReference>
<dbReference type="InterPro" id="IPR011006">
    <property type="entry name" value="CheY-like_superfamily"/>
</dbReference>
<dbReference type="NCBIfam" id="TIGR00229">
    <property type="entry name" value="sensory_box"/>
    <property type="match status" value="1"/>
</dbReference>
<evidence type="ECO:0000256" key="1">
    <source>
        <dbReference type="ARBA" id="ARBA00000085"/>
    </source>
</evidence>
<keyword evidence="6" id="KW-0418">Kinase</keyword>
<protein>
    <recommendedName>
        <fullName evidence="3">histidine kinase</fullName>
        <ecNumber evidence="3">2.7.13.3</ecNumber>
    </recommendedName>
</protein>
<dbReference type="Gene3D" id="6.10.340.10">
    <property type="match status" value="1"/>
</dbReference>
<keyword evidence="8" id="KW-1133">Transmembrane helix</keyword>
<evidence type="ECO:0000259" key="9">
    <source>
        <dbReference type="PROSITE" id="PS50109"/>
    </source>
</evidence>
<dbReference type="CDD" id="cd00082">
    <property type="entry name" value="HisKA"/>
    <property type="match status" value="1"/>
</dbReference>
<dbReference type="GO" id="GO:0005886">
    <property type="term" value="C:plasma membrane"/>
    <property type="evidence" value="ECO:0007669"/>
    <property type="project" value="UniProtKB-SubCell"/>
</dbReference>
<dbReference type="InterPro" id="IPR035965">
    <property type="entry name" value="PAS-like_dom_sf"/>
</dbReference>
<dbReference type="SUPFAM" id="SSF55785">
    <property type="entry name" value="PYP-like sensor domain (PAS domain)"/>
    <property type="match status" value="1"/>
</dbReference>
<dbReference type="PANTHER" id="PTHR43047">
    <property type="entry name" value="TWO-COMPONENT HISTIDINE PROTEIN KINASE"/>
    <property type="match status" value="1"/>
</dbReference>
<dbReference type="CDD" id="cd17580">
    <property type="entry name" value="REC_2_DhkD-like"/>
    <property type="match status" value="1"/>
</dbReference>
<organism evidence="14 15">
    <name type="scientific">Ramlibacter agri</name>
    <dbReference type="NCBI Taxonomy" id="2728837"/>
    <lineage>
        <taxon>Bacteria</taxon>
        <taxon>Pseudomonadati</taxon>
        <taxon>Pseudomonadota</taxon>
        <taxon>Betaproteobacteria</taxon>
        <taxon>Burkholderiales</taxon>
        <taxon>Comamonadaceae</taxon>
        <taxon>Ramlibacter</taxon>
    </lineage>
</organism>
<proteinExistence type="predicted"/>
<dbReference type="FunFam" id="3.30.565.10:FF:000006">
    <property type="entry name" value="Sensor histidine kinase WalK"/>
    <property type="match status" value="1"/>
</dbReference>
<dbReference type="SMART" id="SM00091">
    <property type="entry name" value="PAS"/>
    <property type="match status" value="1"/>
</dbReference>
<feature type="domain" description="Response regulatory" evidence="10">
    <location>
        <begin position="627"/>
        <end position="743"/>
    </location>
</feature>
<dbReference type="EMBL" id="JABBFX010000001">
    <property type="protein sequence ID" value="NML42337.1"/>
    <property type="molecule type" value="Genomic_DNA"/>
</dbReference>
<dbReference type="PROSITE" id="PS50885">
    <property type="entry name" value="HAMP"/>
    <property type="match status" value="1"/>
</dbReference>
<dbReference type="PROSITE" id="PS50112">
    <property type="entry name" value="PAS"/>
    <property type="match status" value="1"/>
</dbReference>
<dbReference type="InterPro" id="IPR003660">
    <property type="entry name" value="HAMP_dom"/>
</dbReference>
<dbReference type="InterPro" id="IPR033417">
    <property type="entry name" value="CHASE8"/>
</dbReference>
<dbReference type="Pfam" id="PF02518">
    <property type="entry name" value="HATPase_c"/>
    <property type="match status" value="1"/>
</dbReference>
<dbReference type="CDD" id="cd00130">
    <property type="entry name" value="PAS"/>
    <property type="match status" value="1"/>
</dbReference>
<feature type="modified residue" description="4-aspartylphosphate" evidence="7">
    <location>
        <position position="676"/>
    </location>
</feature>
<dbReference type="InterPro" id="IPR000700">
    <property type="entry name" value="PAS-assoc_C"/>
</dbReference>
<dbReference type="SMART" id="SM00388">
    <property type="entry name" value="HisKA"/>
    <property type="match status" value="1"/>
</dbReference>
<dbReference type="GO" id="GO:0009927">
    <property type="term" value="F:histidine phosphotransfer kinase activity"/>
    <property type="evidence" value="ECO:0007669"/>
    <property type="project" value="TreeGrafter"/>
</dbReference>
<name>A0A848GW31_9BURK</name>
<comment type="subcellular location">
    <subcellularLocation>
        <location evidence="2">Cell inner membrane</location>
        <topology evidence="2">Multi-pass membrane protein</topology>
    </subcellularLocation>
</comment>
<evidence type="ECO:0000259" key="11">
    <source>
        <dbReference type="PROSITE" id="PS50112"/>
    </source>
</evidence>
<evidence type="ECO:0000256" key="6">
    <source>
        <dbReference type="ARBA" id="ARBA00022777"/>
    </source>
</evidence>
<feature type="domain" description="HAMP" evidence="13">
    <location>
        <begin position="182"/>
        <end position="235"/>
    </location>
</feature>
<evidence type="ECO:0000313" key="14">
    <source>
        <dbReference type="EMBL" id="NML42337.1"/>
    </source>
</evidence>
<dbReference type="SMART" id="SM00387">
    <property type="entry name" value="HATPase_c"/>
    <property type="match status" value="1"/>
</dbReference>
<dbReference type="InterPro" id="IPR003661">
    <property type="entry name" value="HisK_dim/P_dom"/>
</dbReference>
<dbReference type="Gene3D" id="1.10.287.130">
    <property type="match status" value="1"/>
</dbReference>
<comment type="caution">
    <text evidence="14">The sequence shown here is derived from an EMBL/GenBank/DDBJ whole genome shotgun (WGS) entry which is preliminary data.</text>
</comment>
<evidence type="ECO:0000256" key="8">
    <source>
        <dbReference type="SAM" id="Phobius"/>
    </source>
</evidence>
<dbReference type="PROSITE" id="PS50113">
    <property type="entry name" value="PAC"/>
    <property type="match status" value="1"/>
</dbReference>
<dbReference type="Pfam" id="PF00072">
    <property type="entry name" value="Response_reg"/>
    <property type="match status" value="1"/>
</dbReference>
<dbReference type="RefSeq" id="WP_169416552.1">
    <property type="nucleotide sequence ID" value="NZ_JABBFX010000001.1"/>
</dbReference>
<dbReference type="CDD" id="cd06225">
    <property type="entry name" value="HAMP"/>
    <property type="match status" value="1"/>
</dbReference>
<evidence type="ECO:0000259" key="12">
    <source>
        <dbReference type="PROSITE" id="PS50113"/>
    </source>
</evidence>
<dbReference type="AlphaFoldDB" id="A0A848GW31"/>
<dbReference type="InterPro" id="IPR036890">
    <property type="entry name" value="HATPase_C_sf"/>
</dbReference>
<dbReference type="PROSITE" id="PS50109">
    <property type="entry name" value="HIS_KIN"/>
    <property type="match status" value="1"/>
</dbReference>
<accession>A0A848GW31</accession>
<dbReference type="Pfam" id="PF00512">
    <property type="entry name" value="HisKA"/>
    <property type="match status" value="1"/>
</dbReference>
<gene>
    <name evidence="14" type="ORF">HHL11_01155</name>
</gene>
<evidence type="ECO:0000256" key="5">
    <source>
        <dbReference type="ARBA" id="ARBA00022679"/>
    </source>
</evidence>
<dbReference type="InterPro" id="IPR001610">
    <property type="entry name" value="PAC"/>
</dbReference>
<dbReference type="InterPro" id="IPR003594">
    <property type="entry name" value="HATPase_dom"/>
</dbReference>
<keyword evidence="4 7" id="KW-0597">Phosphoprotein</keyword>
<dbReference type="Pfam" id="PF17152">
    <property type="entry name" value="CHASE8"/>
    <property type="match status" value="1"/>
</dbReference>
<dbReference type="Gene3D" id="3.30.565.10">
    <property type="entry name" value="Histidine kinase-like ATPase, C-terminal domain"/>
    <property type="match status" value="1"/>
</dbReference>
<evidence type="ECO:0000259" key="13">
    <source>
        <dbReference type="PROSITE" id="PS50885"/>
    </source>
</evidence>
<keyword evidence="5" id="KW-0808">Transferase</keyword>
<keyword evidence="8" id="KW-0472">Membrane</keyword>
<dbReference type="InterPro" id="IPR005467">
    <property type="entry name" value="His_kinase_dom"/>
</dbReference>
<reference evidence="14 15" key="1">
    <citation type="submission" date="2020-04" db="EMBL/GenBank/DDBJ databases">
        <title>Ramlibacter sp. G-1-2-2 isolated from soil.</title>
        <authorList>
            <person name="Dahal R.H."/>
        </authorList>
    </citation>
    <scope>NUCLEOTIDE SEQUENCE [LARGE SCALE GENOMIC DNA]</scope>
    <source>
        <strain evidence="14 15">G-1-2-2</strain>
    </source>
</reference>
<dbReference type="SUPFAM" id="SSF158472">
    <property type="entry name" value="HAMP domain-like"/>
    <property type="match status" value="1"/>
</dbReference>
<keyword evidence="8" id="KW-0812">Transmembrane</keyword>
<evidence type="ECO:0000313" key="15">
    <source>
        <dbReference type="Proteomes" id="UP000541185"/>
    </source>
</evidence>
<dbReference type="PROSITE" id="PS50110">
    <property type="entry name" value="RESPONSE_REGULATORY"/>
    <property type="match status" value="1"/>
</dbReference>
<keyword evidence="15" id="KW-1185">Reference proteome</keyword>
<feature type="domain" description="PAC" evidence="12">
    <location>
        <begin position="322"/>
        <end position="374"/>
    </location>
</feature>
<feature type="transmembrane region" description="Helical" evidence="8">
    <location>
        <begin position="155"/>
        <end position="177"/>
    </location>
</feature>
<dbReference type="SUPFAM" id="SSF55874">
    <property type="entry name" value="ATPase domain of HSP90 chaperone/DNA topoisomerase II/histidine kinase"/>
    <property type="match status" value="1"/>
</dbReference>